<reference evidence="2" key="2">
    <citation type="submission" date="2020-09" db="EMBL/GenBank/DDBJ databases">
        <authorList>
            <person name="Sun Q."/>
            <person name="Zhou Y."/>
        </authorList>
    </citation>
    <scope>NUCLEOTIDE SEQUENCE</scope>
    <source>
        <strain evidence="2">CGMCC 1.15763</strain>
    </source>
</reference>
<dbReference type="PANTHER" id="PTHR43283:SF7">
    <property type="entry name" value="BETA-LACTAMASE-RELATED DOMAIN-CONTAINING PROTEIN"/>
    <property type="match status" value="1"/>
</dbReference>
<protein>
    <recommendedName>
        <fullName evidence="1">Beta-lactamase-related domain-containing protein</fullName>
    </recommendedName>
</protein>
<dbReference type="InterPro" id="IPR001466">
    <property type="entry name" value="Beta-lactam-related"/>
</dbReference>
<dbReference type="Pfam" id="PF00144">
    <property type="entry name" value="Beta-lactamase"/>
    <property type="match status" value="1"/>
</dbReference>
<sequence length="545" mass="61852">MRHVILIKHRYLLVLIVFCTLCISCKPSKVAPTQVANTITFTKNTEGSQLVDTTALNHFLLQADSKLAIEFTLDQPLVKDLQDLAPTETVDELLTKGNFQFTFKVDGKTVYVEDLSKGAGSSDAKKNQLIYRVPLIHPEPLDFWGWFMWLKFMKLHGGRDALYTGDHKLRVEVRGYVNTTEKKLSPVLAEGTIDVSVADLPYDQKLVPIQRIEPTQDFKIAASSYNYKKIQELNKKIAQGRFENINGIVVLKNNELLIEEYFNGTKRSSLHDARSVGKSIASTVMGIAIDEKYIKSENSKLNEFYQLKNYQNYSQKKEEVTIKSLLTMSSTFVGDDDNMSSLGNEELMYPTKNWLKFALDLPMEEAKVIEKDYSYFTAGVIILGDLLEKSVPNGLEAYTDKKLFKPLQINQYKWQYTPQGVANTAGGIQLSALDFAKFGQLYKNKGRWNGAQIVSSDWVEKSLSKQVKQPHADWYGYLFWNKEYTVAGKKYEVAFSNGNGGNKIFIFKDLPFVIVLTASSYNLPYAHSDADLMMVNYILPAILDY</sequence>
<dbReference type="Gene3D" id="3.40.710.10">
    <property type="entry name" value="DD-peptidase/beta-lactamase superfamily"/>
    <property type="match status" value="1"/>
</dbReference>
<dbReference type="PANTHER" id="PTHR43283">
    <property type="entry name" value="BETA-LACTAMASE-RELATED"/>
    <property type="match status" value="1"/>
</dbReference>
<dbReference type="RefSeq" id="WP_188598770.1">
    <property type="nucleotide sequence ID" value="NZ_BMJW01000002.1"/>
</dbReference>
<dbReference type="InterPro" id="IPR050789">
    <property type="entry name" value="Diverse_Enzym_Activities"/>
</dbReference>
<dbReference type="AlphaFoldDB" id="A0A917I0L7"/>
<organism evidence="2 3">
    <name type="scientific">Polaribacter pacificus</name>
    <dbReference type="NCBI Taxonomy" id="1775173"/>
    <lineage>
        <taxon>Bacteria</taxon>
        <taxon>Pseudomonadati</taxon>
        <taxon>Bacteroidota</taxon>
        <taxon>Flavobacteriia</taxon>
        <taxon>Flavobacteriales</taxon>
        <taxon>Flavobacteriaceae</taxon>
    </lineage>
</organism>
<dbReference type="SUPFAM" id="SSF56601">
    <property type="entry name" value="beta-lactamase/transpeptidase-like"/>
    <property type="match status" value="1"/>
</dbReference>
<evidence type="ECO:0000313" key="3">
    <source>
        <dbReference type="Proteomes" id="UP000633278"/>
    </source>
</evidence>
<dbReference type="EMBL" id="BMJW01000002">
    <property type="protein sequence ID" value="GGG98424.1"/>
    <property type="molecule type" value="Genomic_DNA"/>
</dbReference>
<dbReference type="Proteomes" id="UP000633278">
    <property type="component" value="Unassembled WGS sequence"/>
</dbReference>
<accession>A0A917I0L7</accession>
<gene>
    <name evidence="2" type="ORF">GCM10011416_15700</name>
</gene>
<evidence type="ECO:0000313" key="2">
    <source>
        <dbReference type="EMBL" id="GGG98424.1"/>
    </source>
</evidence>
<name>A0A917I0L7_9FLAO</name>
<reference evidence="2" key="1">
    <citation type="journal article" date="2014" name="Int. J. Syst. Evol. Microbiol.">
        <title>Complete genome sequence of Corynebacterium casei LMG S-19264T (=DSM 44701T), isolated from a smear-ripened cheese.</title>
        <authorList>
            <consortium name="US DOE Joint Genome Institute (JGI-PGF)"/>
            <person name="Walter F."/>
            <person name="Albersmeier A."/>
            <person name="Kalinowski J."/>
            <person name="Ruckert C."/>
        </authorList>
    </citation>
    <scope>NUCLEOTIDE SEQUENCE</scope>
    <source>
        <strain evidence="2">CGMCC 1.15763</strain>
    </source>
</reference>
<dbReference type="InterPro" id="IPR012338">
    <property type="entry name" value="Beta-lactam/transpept-like"/>
</dbReference>
<keyword evidence="3" id="KW-1185">Reference proteome</keyword>
<evidence type="ECO:0000259" key="1">
    <source>
        <dbReference type="Pfam" id="PF00144"/>
    </source>
</evidence>
<feature type="domain" description="Beta-lactamase-related" evidence="1">
    <location>
        <begin position="248"/>
        <end position="532"/>
    </location>
</feature>
<proteinExistence type="predicted"/>
<comment type="caution">
    <text evidence="2">The sequence shown here is derived from an EMBL/GenBank/DDBJ whole genome shotgun (WGS) entry which is preliminary data.</text>
</comment>